<dbReference type="PANTHER" id="PTHR46401">
    <property type="entry name" value="GLYCOSYLTRANSFERASE WBBK-RELATED"/>
    <property type="match status" value="1"/>
</dbReference>
<evidence type="ECO:0000259" key="2">
    <source>
        <dbReference type="Pfam" id="PF00534"/>
    </source>
</evidence>
<dbReference type="EMBL" id="SMFL01000009">
    <property type="protein sequence ID" value="TDE12499.1"/>
    <property type="molecule type" value="Genomic_DNA"/>
</dbReference>
<comment type="caution">
    <text evidence="4">The sequence shown here is derived from an EMBL/GenBank/DDBJ whole genome shotgun (WGS) entry which is preliminary data.</text>
</comment>
<evidence type="ECO:0000313" key="5">
    <source>
        <dbReference type="Proteomes" id="UP000294850"/>
    </source>
</evidence>
<dbReference type="SUPFAM" id="SSF53756">
    <property type="entry name" value="UDP-Glycosyltransferase/glycogen phosphorylase"/>
    <property type="match status" value="1"/>
</dbReference>
<sequence length="408" mass="46491">MRILLIHQYFLEDNAGGGSRWNEMSRIWTEAGHELTVLAGTVHYMSSQKSMGKTKNFSKTKNKDGVTVIRCPVYANYNKNFTGRLLAYFSFAFSSSRAGLFYTKSKYDLIIVSSPPLFVGIAGLVLSFFKAVPFVFEVRDLWPESAIETGVLKNKILIKLAFWFEKLVYRKARLISVLTPAFKDKLIAKAVPEEKIIYIPNAADFETVENVLRTFDEKAFKIKHHFENKFVLTYVGAHGIANALVQILITAELLREENVCFLLIGGGMKKDDLMLEAVNRKSDNVRFVDEVSKKDAIRYILASDMGISILKKTEVFKTVYSNKTFDYFSCRKPVLMAIDGISRKLVEDADAGVYIEPENPEDFAKKVRHYLNNPDLIKRHGENGYAFAKINFNREILAQQYLNYIVGL</sequence>
<dbReference type="PANTHER" id="PTHR46401:SF2">
    <property type="entry name" value="GLYCOSYLTRANSFERASE WBBK-RELATED"/>
    <property type="match status" value="1"/>
</dbReference>
<dbReference type="GO" id="GO:0009103">
    <property type="term" value="P:lipopolysaccharide biosynthetic process"/>
    <property type="evidence" value="ECO:0007669"/>
    <property type="project" value="TreeGrafter"/>
</dbReference>
<evidence type="ECO:0000256" key="1">
    <source>
        <dbReference type="ARBA" id="ARBA00022679"/>
    </source>
</evidence>
<name>A0A4R5DFG0_9BACT</name>
<evidence type="ECO:0000313" key="4">
    <source>
        <dbReference type="EMBL" id="TDE12499.1"/>
    </source>
</evidence>
<dbReference type="GO" id="GO:0016757">
    <property type="term" value="F:glycosyltransferase activity"/>
    <property type="evidence" value="ECO:0007669"/>
    <property type="project" value="InterPro"/>
</dbReference>
<dbReference type="Pfam" id="PF00534">
    <property type="entry name" value="Glycos_transf_1"/>
    <property type="match status" value="1"/>
</dbReference>
<dbReference type="InterPro" id="IPR001296">
    <property type="entry name" value="Glyco_trans_1"/>
</dbReference>
<dbReference type="Gene3D" id="3.40.50.2000">
    <property type="entry name" value="Glycogen Phosphorylase B"/>
    <property type="match status" value="2"/>
</dbReference>
<reference evidence="4 5" key="1">
    <citation type="submission" date="2019-03" db="EMBL/GenBank/DDBJ databases">
        <title>Dyadobacter AR-3-6 sp. nov., isolated from arctic soil.</title>
        <authorList>
            <person name="Chaudhary D.K."/>
        </authorList>
    </citation>
    <scope>NUCLEOTIDE SEQUENCE [LARGE SCALE GENOMIC DNA]</scope>
    <source>
        <strain evidence="4 5">AR-3-6</strain>
    </source>
</reference>
<keyword evidence="1 4" id="KW-0808">Transferase</keyword>
<organism evidence="4 5">
    <name type="scientific">Dyadobacter psychrotolerans</name>
    <dbReference type="NCBI Taxonomy" id="2541721"/>
    <lineage>
        <taxon>Bacteria</taxon>
        <taxon>Pseudomonadati</taxon>
        <taxon>Bacteroidota</taxon>
        <taxon>Cytophagia</taxon>
        <taxon>Cytophagales</taxon>
        <taxon>Spirosomataceae</taxon>
        <taxon>Dyadobacter</taxon>
    </lineage>
</organism>
<feature type="domain" description="Glycosyltransferase subfamily 4-like N-terminal" evidence="3">
    <location>
        <begin position="16"/>
        <end position="201"/>
    </location>
</feature>
<feature type="domain" description="Glycosyl transferase family 1" evidence="2">
    <location>
        <begin position="217"/>
        <end position="385"/>
    </location>
</feature>
<dbReference type="InterPro" id="IPR028098">
    <property type="entry name" value="Glyco_trans_4-like_N"/>
</dbReference>
<accession>A0A4R5DFG0</accession>
<keyword evidence="5" id="KW-1185">Reference proteome</keyword>
<dbReference type="RefSeq" id="WP_131960566.1">
    <property type="nucleotide sequence ID" value="NZ_SMFL01000009.1"/>
</dbReference>
<protein>
    <submittedName>
        <fullName evidence="4">Glycosyltransferase WbuB</fullName>
    </submittedName>
</protein>
<proteinExistence type="predicted"/>
<dbReference type="Proteomes" id="UP000294850">
    <property type="component" value="Unassembled WGS sequence"/>
</dbReference>
<dbReference type="CDD" id="cd03794">
    <property type="entry name" value="GT4_WbuB-like"/>
    <property type="match status" value="1"/>
</dbReference>
<dbReference type="Pfam" id="PF13579">
    <property type="entry name" value="Glyco_trans_4_4"/>
    <property type="match status" value="1"/>
</dbReference>
<dbReference type="OrthoDB" id="9811902at2"/>
<evidence type="ECO:0000259" key="3">
    <source>
        <dbReference type="Pfam" id="PF13579"/>
    </source>
</evidence>
<gene>
    <name evidence="4" type="ORF">E0F88_22675</name>
</gene>
<dbReference type="AlphaFoldDB" id="A0A4R5DFG0"/>